<evidence type="ECO:0008006" key="3">
    <source>
        <dbReference type="Google" id="ProtNLM"/>
    </source>
</evidence>
<dbReference type="EMBL" id="QJKJ01002524">
    <property type="protein sequence ID" value="RDY02479.1"/>
    <property type="molecule type" value="Genomic_DNA"/>
</dbReference>
<protein>
    <recommendedName>
        <fullName evidence="3">Retrovirus-related Pol polyprotein from transposon TNT 1-94</fullName>
    </recommendedName>
</protein>
<feature type="non-terminal residue" evidence="1">
    <location>
        <position position="1"/>
    </location>
</feature>
<proteinExistence type="predicted"/>
<dbReference type="Proteomes" id="UP000257109">
    <property type="component" value="Unassembled WGS sequence"/>
</dbReference>
<dbReference type="AlphaFoldDB" id="A0A371HI79"/>
<comment type="caution">
    <text evidence="1">The sequence shown here is derived from an EMBL/GenBank/DDBJ whole genome shotgun (WGS) entry which is preliminary data.</text>
</comment>
<keyword evidence="2" id="KW-1185">Reference proteome</keyword>
<name>A0A371HI79_MUCPR</name>
<gene>
    <name evidence="1" type="ORF">CR513_14058</name>
</gene>
<evidence type="ECO:0000313" key="1">
    <source>
        <dbReference type="EMBL" id="RDY02479.1"/>
    </source>
</evidence>
<evidence type="ECO:0000313" key="2">
    <source>
        <dbReference type="Proteomes" id="UP000257109"/>
    </source>
</evidence>
<reference evidence="1" key="1">
    <citation type="submission" date="2018-05" db="EMBL/GenBank/DDBJ databases">
        <title>Draft genome of Mucuna pruriens seed.</title>
        <authorList>
            <person name="Nnadi N.E."/>
            <person name="Vos R."/>
            <person name="Hasami M.H."/>
            <person name="Devisetty U.K."/>
            <person name="Aguiy J.C."/>
        </authorList>
    </citation>
    <scope>NUCLEOTIDE SEQUENCE [LARGE SCALE GENOMIC DNA]</scope>
    <source>
        <strain evidence="1">JCA_2017</strain>
    </source>
</reference>
<dbReference type="Pfam" id="PF14223">
    <property type="entry name" value="Retrotran_gag_2"/>
    <property type="match status" value="1"/>
</dbReference>
<sequence>MDVNTNRMMSLNNTNYHLWKGIMKFIICEENAFSYLCYLEARIHMIMFIITLQVRHMSRLCGIRLNLCNNKLFLLNSIVSLKFKKDTSLSDHLNEFQGIHDQMSGMGIKSKDEIFGLLLLSSTRNGVVSLQMVKDNVLNKKMKRKA</sequence>
<accession>A0A371HI79</accession>
<organism evidence="1 2">
    <name type="scientific">Mucuna pruriens</name>
    <name type="common">Velvet bean</name>
    <name type="synonym">Dolichos pruriens</name>
    <dbReference type="NCBI Taxonomy" id="157652"/>
    <lineage>
        <taxon>Eukaryota</taxon>
        <taxon>Viridiplantae</taxon>
        <taxon>Streptophyta</taxon>
        <taxon>Embryophyta</taxon>
        <taxon>Tracheophyta</taxon>
        <taxon>Spermatophyta</taxon>
        <taxon>Magnoliopsida</taxon>
        <taxon>eudicotyledons</taxon>
        <taxon>Gunneridae</taxon>
        <taxon>Pentapetalae</taxon>
        <taxon>rosids</taxon>
        <taxon>fabids</taxon>
        <taxon>Fabales</taxon>
        <taxon>Fabaceae</taxon>
        <taxon>Papilionoideae</taxon>
        <taxon>50 kb inversion clade</taxon>
        <taxon>NPAAA clade</taxon>
        <taxon>indigoferoid/millettioid clade</taxon>
        <taxon>Phaseoleae</taxon>
        <taxon>Mucuna</taxon>
    </lineage>
</organism>